<reference evidence="2 3" key="1">
    <citation type="submission" date="2019-01" db="EMBL/GenBank/DDBJ databases">
        <title>Pseudolysobacter antarctica gen. nov., sp. nov., isolated from Fildes Peninsula, Antarctica.</title>
        <authorList>
            <person name="Wei Z."/>
            <person name="Peng F."/>
        </authorList>
    </citation>
    <scope>NUCLEOTIDE SEQUENCE [LARGE SCALE GENOMIC DNA]</scope>
    <source>
        <strain evidence="2 3">AQ6-296</strain>
    </source>
</reference>
<keyword evidence="3" id="KW-1185">Reference proteome</keyword>
<sequence length="175" mass="19128">MINLLIPFMALAAIGFLMSLTVHILALAGTLPPGGEAVFGLHIGIFVVWLPAVLVSIRLNRGQRTRSSWKQMLAGCPNWMRYAVMGLFAYAFLNFFIAFSGQEHSRGHGSGISTAELRGFSGHWMLFYGMAFCILFSALRKPWLLSIAKCPAGHEVAHSDTFCPTCGKAIPPRNA</sequence>
<feature type="transmembrane region" description="Helical" evidence="1">
    <location>
        <begin position="120"/>
        <end position="139"/>
    </location>
</feature>
<keyword evidence="1" id="KW-1133">Transmembrane helix</keyword>
<feature type="transmembrane region" description="Helical" evidence="1">
    <location>
        <begin position="38"/>
        <end position="59"/>
    </location>
</feature>
<evidence type="ECO:0000256" key="1">
    <source>
        <dbReference type="SAM" id="Phobius"/>
    </source>
</evidence>
<feature type="transmembrane region" description="Helical" evidence="1">
    <location>
        <begin position="79"/>
        <end position="100"/>
    </location>
</feature>
<dbReference type="Proteomes" id="UP000291562">
    <property type="component" value="Chromosome"/>
</dbReference>
<keyword evidence="1" id="KW-0812">Transmembrane</keyword>
<evidence type="ECO:0000313" key="2">
    <source>
        <dbReference type="EMBL" id="QBB71518.1"/>
    </source>
</evidence>
<dbReference type="KEGG" id="xbc:ELE36_14780"/>
<organism evidence="2 3">
    <name type="scientific">Pseudolysobacter antarcticus</name>
    <dbReference type="NCBI Taxonomy" id="2511995"/>
    <lineage>
        <taxon>Bacteria</taxon>
        <taxon>Pseudomonadati</taxon>
        <taxon>Pseudomonadota</taxon>
        <taxon>Gammaproteobacteria</taxon>
        <taxon>Lysobacterales</taxon>
        <taxon>Rhodanobacteraceae</taxon>
        <taxon>Pseudolysobacter</taxon>
    </lineage>
</organism>
<dbReference type="EMBL" id="CP035704">
    <property type="protein sequence ID" value="QBB71518.1"/>
    <property type="molecule type" value="Genomic_DNA"/>
</dbReference>
<keyword evidence="1" id="KW-0472">Membrane</keyword>
<evidence type="ECO:0000313" key="3">
    <source>
        <dbReference type="Proteomes" id="UP000291562"/>
    </source>
</evidence>
<dbReference type="AlphaFoldDB" id="A0A411HM05"/>
<dbReference type="RefSeq" id="WP_129834597.1">
    <property type="nucleotide sequence ID" value="NZ_CP035704.1"/>
</dbReference>
<dbReference type="OrthoDB" id="1355850at2"/>
<proteinExistence type="predicted"/>
<gene>
    <name evidence="2" type="ORF">ELE36_14780</name>
</gene>
<protein>
    <submittedName>
        <fullName evidence="2">Uncharacterized protein</fullName>
    </submittedName>
</protein>
<name>A0A411HM05_9GAMM</name>
<accession>A0A411HM05</accession>